<accession>A0A1S2NC74</accession>
<evidence type="ECO:0000313" key="4">
    <source>
        <dbReference type="EMBL" id="OIJ42658.1"/>
    </source>
</evidence>
<feature type="region of interest" description="Disordered" evidence="2">
    <location>
        <begin position="32"/>
        <end position="52"/>
    </location>
</feature>
<dbReference type="EMBL" id="JRYB01000001">
    <property type="protein sequence ID" value="OIJ42658.1"/>
    <property type="molecule type" value="Genomic_DNA"/>
</dbReference>
<name>A0A1S2NC74_9BURK</name>
<dbReference type="PANTHER" id="PTHR36571:SF1">
    <property type="entry name" value="PROTEIN YGIW"/>
    <property type="match status" value="1"/>
</dbReference>
<gene>
    <name evidence="4" type="ORF">LO55_859</name>
</gene>
<keyword evidence="1 3" id="KW-0732">Signal</keyword>
<dbReference type="Pfam" id="PF04076">
    <property type="entry name" value="BOF"/>
    <property type="match status" value="1"/>
</dbReference>
<dbReference type="Gene3D" id="2.40.50.200">
    <property type="entry name" value="Bacterial OB-fold"/>
    <property type="match status" value="1"/>
</dbReference>
<dbReference type="AlphaFoldDB" id="A0A1S2NC74"/>
<evidence type="ECO:0000256" key="2">
    <source>
        <dbReference type="SAM" id="MobiDB-lite"/>
    </source>
</evidence>
<feature type="chain" id="PRO_5010185939" evidence="3">
    <location>
        <begin position="23"/>
        <end position="142"/>
    </location>
</feature>
<evidence type="ECO:0000313" key="5">
    <source>
        <dbReference type="Proteomes" id="UP000180246"/>
    </source>
</evidence>
<evidence type="ECO:0000256" key="1">
    <source>
        <dbReference type="ARBA" id="ARBA00022729"/>
    </source>
</evidence>
<dbReference type="NCBIfam" id="NF033674">
    <property type="entry name" value="stress_OB_fold"/>
    <property type="match status" value="1"/>
</dbReference>
<dbReference type="RefSeq" id="WP_071360560.1">
    <property type="nucleotide sequence ID" value="NZ_JRYB01000001.1"/>
</dbReference>
<evidence type="ECO:0000256" key="3">
    <source>
        <dbReference type="SAM" id="SignalP"/>
    </source>
</evidence>
<dbReference type="Proteomes" id="UP000180246">
    <property type="component" value="Unassembled WGS sequence"/>
</dbReference>
<sequence length="142" mass="14882">MKRFFQFSCIAALFAGSAVAVAQNGAAPAATPAAAAAPAAKPAPSGYTGPSGAPLMTAKDLLAKGKDDQYVRLKGKLTSHKGDEDYEFTDASGKITVEIDADRFPQGVTVDHNTTVELTGEFDKEMFGEAKLDVEQIKVVSN</sequence>
<proteinExistence type="predicted"/>
<comment type="caution">
    <text evidence="4">The sequence shown here is derived from an EMBL/GenBank/DDBJ whole genome shotgun (WGS) entry which is preliminary data.</text>
</comment>
<feature type="compositionally biased region" description="Low complexity" evidence="2">
    <location>
        <begin position="32"/>
        <end position="44"/>
    </location>
</feature>
<reference evidence="4 5" key="1">
    <citation type="submission" date="2014-10" db="EMBL/GenBank/DDBJ databases">
        <authorList>
            <person name="Seo M.-J."/>
            <person name="Seok Y.J."/>
            <person name="Cha I.-T."/>
        </authorList>
    </citation>
    <scope>NUCLEOTIDE SEQUENCE [LARGE SCALE GENOMIC DNA]</scope>
    <source>
        <strain evidence="4 5">NEU</strain>
    </source>
</reference>
<feature type="signal peptide" evidence="3">
    <location>
        <begin position="1"/>
        <end position="22"/>
    </location>
</feature>
<dbReference type="SUPFAM" id="SSF101756">
    <property type="entry name" value="Hypothetical protein YgiW"/>
    <property type="match status" value="1"/>
</dbReference>
<protein>
    <submittedName>
        <fullName evidence="4">Bacterial OB fold family protein</fullName>
    </submittedName>
</protein>
<dbReference type="PANTHER" id="PTHR36571">
    <property type="entry name" value="PROTEIN YGIW"/>
    <property type="match status" value="1"/>
</dbReference>
<organism evidence="4 5">
    <name type="scientific">Massilia timonae</name>
    <dbReference type="NCBI Taxonomy" id="47229"/>
    <lineage>
        <taxon>Bacteria</taxon>
        <taxon>Pseudomonadati</taxon>
        <taxon>Pseudomonadota</taxon>
        <taxon>Betaproteobacteria</taxon>
        <taxon>Burkholderiales</taxon>
        <taxon>Oxalobacteraceae</taxon>
        <taxon>Telluria group</taxon>
        <taxon>Massilia</taxon>
    </lineage>
</organism>
<dbReference type="InterPro" id="IPR036700">
    <property type="entry name" value="BOBF_sf"/>
</dbReference>
<dbReference type="InterPro" id="IPR005220">
    <property type="entry name" value="CarO-like"/>
</dbReference>